<dbReference type="EMBL" id="MU150325">
    <property type="protein sequence ID" value="KAF9459031.1"/>
    <property type="molecule type" value="Genomic_DNA"/>
</dbReference>
<sequence length="608" mass="66668">MTSPLTFSAPDHPIKSVTVFKSYKAEVVRTFTVDLSAGQKKVIIKDLPSTIDTQTVRVSGVGGAHLLDVVCTIANDKDALYAPESSLEIIRHLSLKKQDLENEKRVRGHEAELLVNYAKTLNGEHVTPPQMTQFLESFIELGRKNLDAVGEISEKIVEIERQIDRETRKGLVKKGGTRGEVAVVLGADENTTIDLKLTYIVSHVHWKPIYELHATTENGNPSSSVSLHYRARVTQSTGEDWSNTSLTLSTITADTMVKKIPGLTPIKIKPHSGNNNLNLGRKLDSRRVTQSHQLANNPEAARKLRPVPTGFAPQPQSRGIPTSNTNPFAVGSSATLIPLDMVFDEVETEDFEDFEDVTQPTPVTEPATVVAETPISISYSVHGESTIPSDGIEHQVSMAVLLFEAKISYVTIPRIEPLVYLKCQVKNTSEYRLLPGPVSVILDDSHASNTFIGDVNIGDDFDCTLGDDTATKVTYIRTSHSAKVDGGSFSEDKKTVTYNTQITIHNKHTFTIPDLIICDVVPTSDDKRAKVILRKPEGLADANAGEVVTDTERDGLQVMWSKQADGKGGKKEGKFEWKWCVAAGVKVTLESQWEIKAPGDVIWAEVAA</sequence>
<dbReference type="PANTHER" id="PTHR31005:SF8">
    <property type="entry name" value="DUF4139 DOMAIN-CONTAINING PROTEIN"/>
    <property type="match status" value="1"/>
</dbReference>
<dbReference type="InterPro" id="IPR011935">
    <property type="entry name" value="CHP02231"/>
</dbReference>
<evidence type="ECO:0000256" key="1">
    <source>
        <dbReference type="SAM" id="MobiDB-lite"/>
    </source>
</evidence>
<organism evidence="4 5">
    <name type="scientific">Collybia nuda</name>
    <dbReference type="NCBI Taxonomy" id="64659"/>
    <lineage>
        <taxon>Eukaryota</taxon>
        <taxon>Fungi</taxon>
        <taxon>Dikarya</taxon>
        <taxon>Basidiomycota</taxon>
        <taxon>Agaricomycotina</taxon>
        <taxon>Agaricomycetes</taxon>
        <taxon>Agaricomycetidae</taxon>
        <taxon>Agaricales</taxon>
        <taxon>Tricholomatineae</taxon>
        <taxon>Clitocybaceae</taxon>
        <taxon>Collybia</taxon>
    </lineage>
</organism>
<dbReference type="Pfam" id="PF13598">
    <property type="entry name" value="DUF4139"/>
    <property type="match status" value="1"/>
</dbReference>
<proteinExistence type="predicted"/>
<keyword evidence="5" id="KW-1185">Reference proteome</keyword>
<dbReference type="PANTHER" id="PTHR31005">
    <property type="entry name" value="DUF4139 DOMAIN-CONTAINING PROTEIN"/>
    <property type="match status" value="1"/>
</dbReference>
<evidence type="ECO:0000259" key="3">
    <source>
        <dbReference type="Pfam" id="PF13600"/>
    </source>
</evidence>
<protein>
    <recommendedName>
        <fullName evidence="6">Protein F37C4.5</fullName>
    </recommendedName>
</protein>
<dbReference type="OrthoDB" id="10068793at2759"/>
<feature type="region of interest" description="Disordered" evidence="1">
    <location>
        <begin position="305"/>
        <end position="324"/>
    </location>
</feature>
<dbReference type="InterPro" id="IPR037291">
    <property type="entry name" value="DUF4139"/>
</dbReference>
<accession>A0A9P5Y0F5</accession>
<dbReference type="Pfam" id="PF13600">
    <property type="entry name" value="DUF4140"/>
    <property type="match status" value="1"/>
</dbReference>
<gene>
    <name evidence="4" type="ORF">BDZ94DRAFT_1239542</name>
</gene>
<evidence type="ECO:0000313" key="5">
    <source>
        <dbReference type="Proteomes" id="UP000807353"/>
    </source>
</evidence>
<evidence type="ECO:0000259" key="2">
    <source>
        <dbReference type="Pfam" id="PF13598"/>
    </source>
</evidence>
<dbReference type="Proteomes" id="UP000807353">
    <property type="component" value="Unassembled WGS sequence"/>
</dbReference>
<evidence type="ECO:0008006" key="6">
    <source>
        <dbReference type="Google" id="ProtNLM"/>
    </source>
</evidence>
<feature type="domain" description="DUF4140" evidence="3">
    <location>
        <begin position="17"/>
        <end position="107"/>
    </location>
</feature>
<dbReference type="NCBIfam" id="TIGR02231">
    <property type="entry name" value="mucoidy inhibitor MuiA family protein"/>
    <property type="match status" value="2"/>
</dbReference>
<reference evidence="4" key="1">
    <citation type="submission" date="2020-11" db="EMBL/GenBank/DDBJ databases">
        <authorList>
            <consortium name="DOE Joint Genome Institute"/>
            <person name="Ahrendt S."/>
            <person name="Riley R."/>
            <person name="Andreopoulos W."/>
            <person name="Labutti K."/>
            <person name="Pangilinan J."/>
            <person name="Ruiz-Duenas F.J."/>
            <person name="Barrasa J.M."/>
            <person name="Sanchez-Garcia M."/>
            <person name="Camarero S."/>
            <person name="Miyauchi S."/>
            <person name="Serrano A."/>
            <person name="Linde D."/>
            <person name="Babiker R."/>
            <person name="Drula E."/>
            <person name="Ayuso-Fernandez I."/>
            <person name="Pacheco R."/>
            <person name="Padilla G."/>
            <person name="Ferreira P."/>
            <person name="Barriuso J."/>
            <person name="Kellner H."/>
            <person name="Castanera R."/>
            <person name="Alfaro M."/>
            <person name="Ramirez L."/>
            <person name="Pisabarro A.G."/>
            <person name="Kuo A."/>
            <person name="Tritt A."/>
            <person name="Lipzen A."/>
            <person name="He G."/>
            <person name="Yan M."/>
            <person name="Ng V."/>
            <person name="Cullen D."/>
            <person name="Martin F."/>
            <person name="Rosso M.-N."/>
            <person name="Henrissat B."/>
            <person name="Hibbett D."/>
            <person name="Martinez A.T."/>
            <person name="Grigoriev I.V."/>
        </authorList>
    </citation>
    <scope>NUCLEOTIDE SEQUENCE</scope>
    <source>
        <strain evidence="4">CBS 247.69</strain>
    </source>
</reference>
<dbReference type="AlphaFoldDB" id="A0A9P5Y0F5"/>
<comment type="caution">
    <text evidence="4">The sequence shown here is derived from an EMBL/GenBank/DDBJ whole genome shotgun (WGS) entry which is preliminary data.</text>
</comment>
<feature type="domain" description="DUF4139" evidence="2">
    <location>
        <begin position="195"/>
        <end position="598"/>
    </location>
</feature>
<feature type="compositionally biased region" description="Polar residues" evidence="1">
    <location>
        <begin position="314"/>
        <end position="324"/>
    </location>
</feature>
<evidence type="ECO:0000313" key="4">
    <source>
        <dbReference type="EMBL" id="KAF9459031.1"/>
    </source>
</evidence>
<dbReference type="InterPro" id="IPR025554">
    <property type="entry name" value="DUF4140"/>
</dbReference>
<name>A0A9P5Y0F5_9AGAR</name>